<dbReference type="Pfam" id="PF09681">
    <property type="entry name" value="Phage_rep_org_N"/>
    <property type="match status" value="1"/>
</dbReference>
<evidence type="ECO:0000313" key="3">
    <source>
        <dbReference type="EMBL" id="WER42812.1"/>
    </source>
</evidence>
<dbReference type="RefSeq" id="WP_216416353.1">
    <property type="nucleotide sequence ID" value="NZ_CP076488.1"/>
</dbReference>
<sequence length="322" mass="38336">MADNKKYYYLKLKDNFFDSDEMIVLESMPDGYIYSNILLKLYLRSLKYEGRLMFNERIPFNSTMLSQVTRHSVGDVEKAIQVFRDLELIEVLDNGAIYMLDIQNFIGKSSTEADRKRDYRQQIKKEKDSLLLNDVTNVTTNVRTNVQKKGNKCPDKSTPEIEIELEKELEIEKEDSKPSRKYSNEHLRLAEKLKNNLINDFPSEMKRANIEKWADTFRLIEERDQQTIAAIDYVLDWLPTNSFWFGNIRSASKLRTQFEKLKFEIKNEKERGQQRTTYQRQNVRTENLPEWAKEPNKQQEEKLSPEEQLELDRQIKEYMEGK</sequence>
<name>A0ABD7XNF4_ENTFL</name>
<feature type="compositionally biased region" description="Polar residues" evidence="1">
    <location>
        <begin position="274"/>
        <end position="285"/>
    </location>
</feature>
<reference evidence="3 4" key="1">
    <citation type="submission" date="2023-03" db="EMBL/GenBank/DDBJ databases">
        <title>Complete genome sequence of an Enterococcus faecalis urinary isolate.</title>
        <authorList>
            <person name="Brauer A.L."/>
            <person name="Armbruster C.E."/>
        </authorList>
    </citation>
    <scope>NUCLEOTIDE SEQUENCE [LARGE SCALE GENOMIC DNA]</scope>
    <source>
        <strain evidence="3 4">3143</strain>
    </source>
</reference>
<dbReference type="InterPro" id="IPR010056">
    <property type="entry name" value="Phage_rep_org__N"/>
</dbReference>
<dbReference type="AlphaFoldDB" id="A0ABD7XNF4"/>
<accession>A0ABD7XNF4</accession>
<proteinExistence type="predicted"/>
<feature type="compositionally biased region" description="Basic and acidic residues" evidence="1">
    <location>
        <begin position="291"/>
        <end position="322"/>
    </location>
</feature>
<evidence type="ECO:0000256" key="1">
    <source>
        <dbReference type="SAM" id="MobiDB-lite"/>
    </source>
</evidence>
<dbReference type="EMBL" id="CP119528">
    <property type="protein sequence ID" value="WER42812.1"/>
    <property type="molecule type" value="Genomic_DNA"/>
</dbReference>
<evidence type="ECO:0000259" key="2">
    <source>
        <dbReference type="Pfam" id="PF09681"/>
    </source>
</evidence>
<gene>
    <name evidence="3" type="ORF">P0083_00345</name>
</gene>
<feature type="domain" description="Phage replisome organiser N-terminal" evidence="2">
    <location>
        <begin position="9"/>
        <end position="125"/>
    </location>
</feature>
<feature type="region of interest" description="Disordered" evidence="1">
    <location>
        <begin position="270"/>
        <end position="322"/>
    </location>
</feature>
<dbReference type="Proteomes" id="UP001222182">
    <property type="component" value="Chromosome"/>
</dbReference>
<organism evidence="3 4">
    <name type="scientific">Enterococcus faecalis</name>
    <name type="common">Streptococcus faecalis</name>
    <dbReference type="NCBI Taxonomy" id="1351"/>
    <lineage>
        <taxon>Bacteria</taxon>
        <taxon>Bacillati</taxon>
        <taxon>Bacillota</taxon>
        <taxon>Bacilli</taxon>
        <taxon>Lactobacillales</taxon>
        <taxon>Enterococcaceae</taxon>
        <taxon>Enterococcus</taxon>
    </lineage>
</organism>
<evidence type="ECO:0000313" key="4">
    <source>
        <dbReference type="Proteomes" id="UP001222182"/>
    </source>
</evidence>
<dbReference type="NCBIfam" id="TIGR01714">
    <property type="entry name" value="phage_rep_org_N"/>
    <property type="match status" value="1"/>
</dbReference>
<protein>
    <submittedName>
        <fullName evidence="3">Phage replisome organizer N-terminal domain-containing protein</fullName>
    </submittedName>
</protein>